<evidence type="ECO:0000313" key="4">
    <source>
        <dbReference type="EMBL" id="KAJ8409298.1"/>
    </source>
</evidence>
<dbReference type="EC" id="3.1.26.4" evidence="2"/>
<reference evidence="4" key="1">
    <citation type="journal article" date="2023" name="Science">
        <title>Genome structures resolve the early diversification of teleost fishes.</title>
        <authorList>
            <person name="Parey E."/>
            <person name="Louis A."/>
            <person name="Montfort J."/>
            <person name="Bouchez O."/>
            <person name="Roques C."/>
            <person name="Iampietro C."/>
            <person name="Lluch J."/>
            <person name="Castinel A."/>
            <person name="Donnadieu C."/>
            <person name="Desvignes T."/>
            <person name="Floi Bucao C."/>
            <person name="Jouanno E."/>
            <person name="Wen M."/>
            <person name="Mejri S."/>
            <person name="Dirks R."/>
            <person name="Jansen H."/>
            <person name="Henkel C."/>
            <person name="Chen W.J."/>
            <person name="Zahm M."/>
            <person name="Cabau C."/>
            <person name="Klopp C."/>
            <person name="Thompson A.W."/>
            <person name="Robinson-Rechavi M."/>
            <person name="Braasch I."/>
            <person name="Lecointre G."/>
            <person name="Bobe J."/>
            <person name="Postlethwait J.H."/>
            <person name="Berthelot C."/>
            <person name="Roest Crollius H."/>
            <person name="Guiguen Y."/>
        </authorList>
    </citation>
    <scope>NUCLEOTIDE SEQUENCE</scope>
    <source>
        <strain evidence="4">NC1722</strain>
    </source>
</reference>
<comment type="similarity">
    <text evidence="1">Belongs to the beta type-B retroviral polymerase family. HERV class-II K(HML-2) pol subfamily.</text>
</comment>
<dbReference type="AlphaFoldDB" id="A0AAD7SV97"/>
<dbReference type="EMBL" id="JAINUG010000031">
    <property type="protein sequence ID" value="KAJ8409298.1"/>
    <property type="molecule type" value="Genomic_DNA"/>
</dbReference>
<organism evidence="4 5">
    <name type="scientific">Aldrovandia affinis</name>
    <dbReference type="NCBI Taxonomy" id="143900"/>
    <lineage>
        <taxon>Eukaryota</taxon>
        <taxon>Metazoa</taxon>
        <taxon>Chordata</taxon>
        <taxon>Craniata</taxon>
        <taxon>Vertebrata</taxon>
        <taxon>Euteleostomi</taxon>
        <taxon>Actinopterygii</taxon>
        <taxon>Neopterygii</taxon>
        <taxon>Teleostei</taxon>
        <taxon>Notacanthiformes</taxon>
        <taxon>Halosauridae</taxon>
        <taxon>Aldrovandia</taxon>
    </lineage>
</organism>
<dbReference type="Proteomes" id="UP001221898">
    <property type="component" value="Unassembled WGS sequence"/>
</dbReference>
<comment type="caution">
    <text evidence="4">The sequence shown here is derived from an EMBL/GenBank/DDBJ whole genome shotgun (WGS) entry which is preliminary data.</text>
</comment>
<dbReference type="SUPFAM" id="SSF56672">
    <property type="entry name" value="DNA/RNA polymerases"/>
    <property type="match status" value="1"/>
</dbReference>
<evidence type="ECO:0000313" key="5">
    <source>
        <dbReference type="Proteomes" id="UP001221898"/>
    </source>
</evidence>
<keyword evidence="5" id="KW-1185">Reference proteome</keyword>
<dbReference type="InterPro" id="IPR051320">
    <property type="entry name" value="Viral_Replic_Matur_Polypro"/>
</dbReference>
<feature type="domain" description="Reverse transcriptase" evidence="3">
    <location>
        <begin position="1"/>
        <end position="141"/>
    </location>
</feature>
<evidence type="ECO:0000256" key="1">
    <source>
        <dbReference type="ARBA" id="ARBA00010879"/>
    </source>
</evidence>
<dbReference type="InterPro" id="IPR000477">
    <property type="entry name" value="RT_dom"/>
</dbReference>
<proteinExistence type="inferred from homology"/>
<dbReference type="PANTHER" id="PTHR33064">
    <property type="entry name" value="POL PROTEIN"/>
    <property type="match status" value="1"/>
</dbReference>
<name>A0AAD7SV97_9TELE</name>
<protein>
    <recommendedName>
        <fullName evidence="2">ribonuclease H</fullName>
        <ecNumber evidence="2">3.1.26.4</ecNumber>
    </recommendedName>
</protein>
<dbReference type="InterPro" id="IPR043502">
    <property type="entry name" value="DNA/RNA_pol_sf"/>
</dbReference>
<dbReference type="InterPro" id="IPR043128">
    <property type="entry name" value="Rev_trsase/Diguanyl_cyclase"/>
</dbReference>
<accession>A0AAD7SV97</accession>
<sequence>MVKDSYPLPRIDESPDQITRSRWFASLNLRSGYWQVGLTSDVKPKTAFTTGSGLSQFTTMPFGFCNVPTIFERLMERVLKGIPRETCLDYLDDILVHEASFQSTLDALNVVLTQIAEARLKLHPEKCRLMQQEVTFLGHRLSEQGVATEDGKISAVRDWPVPCSLRQLRAFLGLGN</sequence>
<dbReference type="GO" id="GO:0004523">
    <property type="term" value="F:RNA-DNA hybrid ribonuclease activity"/>
    <property type="evidence" value="ECO:0007669"/>
    <property type="project" value="UniProtKB-EC"/>
</dbReference>
<dbReference type="PANTHER" id="PTHR33064:SF37">
    <property type="entry name" value="RIBONUCLEASE H"/>
    <property type="match status" value="1"/>
</dbReference>
<dbReference type="CDD" id="cd01647">
    <property type="entry name" value="RT_LTR"/>
    <property type="match status" value="1"/>
</dbReference>
<dbReference type="Pfam" id="PF00078">
    <property type="entry name" value="RVT_1"/>
    <property type="match status" value="1"/>
</dbReference>
<evidence type="ECO:0000259" key="3">
    <source>
        <dbReference type="PROSITE" id="PS50878"/>
    </source>
</evidence>
<evidence type="ECO:0000256" key="2">
    <source>
        <dbReference type="ARBA" id="ARBA00012180"/>
    </source>
</evidence>
<dbReference type="Gene3D" id="3.30.70.270">
    <property type="match status" value="1"/>
</dbReference>
<dbReference type="PROSITE" id="PS50878">
    <property type="entry name" value="RT_POL"/>
    <property type="match status" value="1"/>
</dbReference>
<gene>
    <name evidence="4" type="ORF">AAFF_G00234960</name>
</gene>